<evidence type="ECO:0000256" key="6">
    <source>
        <dbReference type="ARBA" id="ARBA00022723"/>
    </source>
</evidence>
<reference evidence="19 20" key="1">
    <citation type="journal article" date="2014" name="BMC Genomics">
        <title>The genome of the intracellular bacterium of the coastal bivalve, Solemya velum: a blueprint for thriving in and out of symbiosis.</title>
        <authorList>
            <person name="Dmytrenko O."/>
            <person name="Russell S.L."/>
            <person name="Loo W.T."/>
            <person name="Fontanez K.M."/>
            <person name="Liao L."/>
            <person name="Roeselers G."/>
            <person name="Sharma R."/>
            <person name="Stewart F.J."/>
            <person name="Newton I.L."/>
            <person name="Woyke T."/>
            <person name="Wu D."/>
            <person name="Lang J.M."/>
            <person name="Eisen J.A."/>
            <person name="Cavanaugh C.M."/>
        </authorList>
    </citation>
    <scope>NUCLEOTIDE SEQUENCE [LARGE SCALE GENOMIC DNA]</scope>
    <source>
        <strain evidence="19 20">WH</strain>
    </source>
</reference>
<dbReference type="Proteomes" id="UP000030856">
    <property type="component" value="Unassembled WGS sequence"/>
</dbReference>
<keyword evidence="8" id="KW-0460">Magnesium</keyword>
<evidence type="ECO:0000256" key="1">
    <source>
        <dbReference type="ARBA" id="ARBA00001933"/>
    </source>
</evidence>
<feature type="domain" description="Arginine decarboxylase C-terminal helical" evidence="18">
    <location>
        <begin position="568"/>
        <end position="617"/>
    </location>
</feature>
<name>A0A0B0H8X6_SOVGS</name>
<dbReference type="STRING" id="2340.JV46_23110"/>
<dbReference type="CDD" id="cd06830">
    <property type="entry name" value="PLPDE_III_ADC"/>
    <property type="match status" value="1"/>
</dbReference>
<dbReference type="FunFam" id="3.20.20.10:FF:000001">
    <property type="entry name" value="Biosynthetic arginine decarboxylase"/>
    <property type="match status" value="1"/>
</dbReference>
<evidence type="ECO:0000313" key="19">
    <source>
        <dbReference type="EMBL" id="KHF26633.1"/>
    </source>
</evidence>
<dbReference type="PIRSF" id="PIRSF001336">
    <property type="entry name" value="Arg_decrbxlase"/>
    <property type="match status" value="1"/>
</dbReference>
<dbReference type="Gene3D" id="1.10.287.3440">
    <property type="match status" value="1"/>
</dbReference>
<dbReference type="GO" id="GO:0033388">
    <property type="term" value="P:putrescine biosynthetic process from arginine"/>
    <property type="evidence" value="ECO:0007669"/>
    <property type="project" value="TreeGrafter"/>
</dbReference>
<sequence>MQNESEKNQHYGVTRWGNGYFSISATGQLETHLDGHRQALVEIAASARDKQLDLPLLVRFPGILRHRARSLCETFSAVAHEADYKGNYQCIYPIKVNQQRTVIEQIVTGGKGCVGLEAGSKPELMAVMALSEKGSVIVCNGYKDREYIRLALIGRALGLQLYIVIEKASELQLIEEESASLGVEPLLGVRVRLAASASGNWQNSGGEKAKFGLTATQLITLVEQLKSNGHLHWLQLLHSHIGSQIPNLRDIAKGVNEASRYYAELRNLGADIKIVDVGGGLGIDYEGTASRHYCSINYTLENYARTIIESIQNSCRNNDVPEPDIFTESGRALTAHHAVLITNIIDSDPIASDSKTLPVMEVCSAITKLSGLQQQIDSLSPNEIHEEARYLLDESLTLFENGEINLQQWSHAEQLYIKLCQLIRPRLRADRRRDRDLLDRLNLQLADKLFINFSLFQSTPDVWAIDQIFPIMPLTRLNEEPQRNAILHDLTCDSDGCISSYVDADGIESTLPLHTTDESHYLLGIFLVGAYQEILGDMHNLFGDTHAINVEVTVDGFEITEIEKGDAIDELLEYVHFDPQKMLNRYEKLLENANLDANTRSAWLEELSSGLTGYSYHEM</sequence>
<evidence type="ECO:0000256" key="8">
    <source>
        <dbReference type="ARBA" id="ARBA00022842"/>
    </source>
</evidence>
<comment type="cofactor">
    <cofactor evidence="2">
        <name>Mg(2+)</name>
        <dbReference type="ChEBI" id="CHEBI:18420"/>
    </cofactor>
</comment>
<keyword evidence="6" id="KW-0479">Metal-binding</keyword>
<dbReference type="PANTHER" id="PTHR43295">
    <property type="entry name" value="ARGININE DECARBOXYLASE"/>
    <property type="match status" value="1"/>
</dbReference>
<evidence type="ECO:0000256" key="11">
    <source>
        <dbReference type="ARBA" id="ARBA00023115"/>
    </source>
</evidence>
<evidence type="ECO:0000256" key="15">
    <source>
        <dbReference type="PIRSR" id="PIRSR600183-50"/>
    </source>
</evidence>
<dbReference type="InterPro" id="IPR040634">
    <property type="entry name" value="Arg_decarb_HB"/>
</dbReference>
<evidence type="ECO:0000256" key="5">
    <source>
        <dbReference type="ARBA" id="ARBA00012426"/>
    </source>
</evidence>
<dbReference type="PATRIC" id="fig|2340.3.peg.1150"/>
<dbReference type="PANTHER" id="PTHR43295:SF9">
    <property type="entry name" value="BIOSYNTHETIC ARGININE DECARBOXYLASE"/>
    <property type="match status" value="1"/>
</dbReference>
<keyword evidence="11" id="KW-0620">Polyamine biosynthesis</keyword>
<dbReference type="EC" id="4.1.1.19" evidence="5 13"/>
<evidence type="ECO:0000256" key="7">
    <source>
        <dbReference type="ARBA" id="ARBA00022793"/>
    </source>
</evidence>
<keyword evidence="7" id="KW-0210">Decarboxylase</keyword>
<dbReference type="GO" id="GO:0006527">
    <property type="term" value="P:L-arginine catabolic process"/>
    <property type="evidence" value="ECO:0007669"/>
    <property type="project" value="InterPro"/>
</dbReference>
<dbReference type="SUPFAM" id="SSF51419">
    <property type="entry name" value="PLP-binding barrel"/>
    <property type="match status" value="1"/>
</dbReference>
<comment type="similarity">
    <text evidence="4">Belongs to the Orn/Lys/Arg decarboxylase class-II family. SpeA subfamily.</text>
</comment>
<protein>
    <recommendedName>
        <fullName evidence="5 13">Arginine decarboxylase</fullName>
        <ecNumber evidence="5 13">4.1.1.19</ecNumber>
    </recommendedName>
</protein>
<comment type="caution">
    <text evidence="19">The sequence shown here is derived from an EMBL/GenBank/DDBJ whole genome shotgun (WGS) entry which is preliminary data.</text>
</comment>
<evidence type="ECO:0000256" key="10">
    <source>
        <dbReference type="ARBA" id="ARBA00023066"/>
    </source>
</evidence>
<accession>A0A0B0H8X6</accession>
<dbReference type="PRINTS" id="PR01180">
    <property type="entry name" value="ARGDCRBXLASE"/>
</dbReference>
<evidence type="ECO:0000256" key="13">
    <source>
        <dbReference type="NCBIfam" id="TIGR01273"/>
    </source>
</evidence>
<dbReference type="InterPro" id="IPR029066">
    <property type="entry name" value="PLP-binding_barrel"/>
</dbReference>
<feature type="modified residue" description="N6-(pyridoxal phosphate)lysine" evidence="14">
    <location>
        <position position="95"/>
    </location>
</feature>
<dbReference type="RefSeq" id="WP_043116422.1">
    <property type="nucleotide sequence ID" value="NZ_JRAA01000001.1"/>
</dbReference>
<comment type="cofactor">
    <cofactor evidence="1 14">
        <name>pyridoxal 5'-phosphate</name>
        <dbReference type="ChEBI" id="CHEBI:597326"/>
    </cofactor>
</comment>
<feature type="domain" description="Orn/DAP/Arg decarboxylase 2 N-terminal" evidence="16">
    <location>
        <begin position="77"/>
        <end position="335"/>
    </location>
</feature>
<evidence type="ECO:0000259" key="18">
    <source>
        <dbReference type="Pfam" id="PF17944"/>
    </source>
</evidence>
<evidence type="ECO:0000256" key="9">
    <source>
        <dbReference type="ARBA" id="ARBA00022898"/>
    </source>
</evidence>
<dbReference type="PRINTS" id="PR01179">
    <property type="entry name" value="ODADCRBXLASE"/>
</dbReference>
<dbReference type="Pfam" id="PF02784">
    <property type="entry name" value="Orn_Arg_deC_N"/>
    <property type="match status" value="1"/>
</dbReference>
<evidence type="ECO:0000259" key="16">
    <source>
        <dbReference type="Pfam" id="PF02784"/>
    </source>
</evidence>
<dbReference type="NCBIfam" id="NF003763">
    <property type="entry name" value="PRK05354.1"/>
    <property type="match status" value="1"/>
</dbReference>
<gene>
    <name evidence="19" type="ORF">JV46_23110</name>
</gene>
<dbReference type="Pfam" id="PF17944">
    <property type="entry name" value="Arg_decarbox_C"/>
    <property type="match status" value="1"/>
</dbReference>
<evidence type="ECO:0000256" key="3">
    <source>
        <dbReference type="ARBA" id="ARBA00002257"/>
    </source>
</evidence>
<dbReference type="NCBIfam" id="TIGR01273">
    <property type="entry name" value="speA"/>
    <property type="match status" value="1"/>
</dbReference>
<evidence type="ECO:0000256" key="14">
    <source>
        <dbReference type="PIRSR" id="PIRSR001336-50"/>
    </source>
</evidence>
<proteinExistence type="inferred from homology"/>
<feature type="active site" description="Proton donor" evidence="15">
    <location>
        <position position="492"/>
    </location>
</feature>
<organism evidence="19 20">
    <name type="scientific">Solemya velum gill symbiont</name>
    <dbReference type="NCBI Taxonomy" id="2340"/>
    <lineage>
        <taxon>Bacteria</taxon>
        <taxon>Pseudomonadati</taxon>
        <taxon>Pseudomonadota</taxon>
        <taxon>Gammaproteobacteria</taxon>
        <taxon>sulfur-oxidizing symbionts</taxon>
    </lineage>
</organism>
<dbReference type="InterPro" id="IPR002985">
    <property type="entry name" value="Arg_decrbxlase"/>
</dbReference>
<dbReference type="EMBL" id="JRAA01000001">
    <property type="protein sequence ID" value="KHF26633.1"/>
    <property type="molecule type" value="Genomic_DNA"/>
</dbReference>
<dbReference type="Gene3D" id="3.20.20.10">
    <property type="entry name" value="Alanine racemase"/>
    <property type="match status" value="1"/>
</dbReference>
<dbReference type="OrthoDB" id="9802658at2"/>
<dbReference type="Gene3D" id="1.20.58.930">
    <property type="match status" value="1"/>
</dbReference>
<evidence type="ECO:0000256" key="2">
    <source>
        <dbReference type="ARBA" id="ARBA00001946"/>
    </source>
</evidence>
<dbReference type="GO" id="GO:0008295">
    <property type="term" value="P:spermidine biosynthetic process"/>
    <property type="evidence" value="ECO:0007669"/>
    <property type="project" value="UniProtKB-UniRule"/>
</dbReference>
<dbReference type="PROSITE" id="PS00879">
    <property type="entry name" value="ODR_DC_2_2"/>
    <property type="match status" value="1"/>
</dbReference>
<evidence type="ECO:0000259" key="17">
    <source>
        <dbReference type="Pfam" id="PF17810"/>
    </source>
</evidence>
<dbReference type="InterPro" id="IPR009006">
    <property type="entry name" value="Ala_racemase/Decarboxylase_C"/>
</dbReference>
<keyword evidence="20" id="KW-1185">Reference proteome</keyword>
<dbReference type="InterPro" id="IPR022657">
    <property type="entry name" value="De-COase2_CS"/>
</dbReference>
<keyword evidence="10" id="KW-0745">Spermidine biosynthesis</keyword>
<evidence type="ECO:0000256" key="12">
    <source>
        <dbReference type="ARBA" id="ARBA00023239"/>
    </source>
</evidence>
<dbReference type="InterPro" id="IPR000183">
    <property type="entry name" value="Orn/DAP/Arg_de-COase"/>
</dbReference>
<keyword evidence="9 14" id="KW-0663">Pyridoxal phosphate</keyword>
<dbReference type="GO" id="GO:0008792">
    <property type="term" value="F:arginine decarboxylase activity"/>
    <property type="evidence" value="ECO:0007669"/>
    <property type="project" value="UniProtKB-UniRule"/>
</dbReference>
<keyword evidence="12 19" id="KW-0456">Lyase</keyword>
<dbReference type="PROSITE" id="PS00878">
    <property type="entry name" value="ODR_DC_2_1"/>
    <property type="match status" value="1"/>
</dbReference>
<dbReference type="eggNOG" id="COG1166">
    <property type="taxonomic scope" value="Bacteria"/>
</dbReference>
<dbReference type="AlphaFoldDB" id="A0A0B0H8X6"/>
<dbReference type="InterPro" id="IPR022644">
    <property type="entry name" value="De-COase2_N"/>
</dbReference>
<dbReference type="Gene3D" id="2.40.37.10">
    <property type="entry name" value="Lyase, Ornithine Decarboxylase, Chain A, domain 1"/>
    <property type="match status" value="1"/>
</dbReference>
<dbReference type="GeneID" id="86990713"/>
<dbReference type="GO" id="GO:0046872">
    <property type="term" value="F:metal ion binding"/>
    <property type="evidence" value="ECO:0007669"/>
    <property type="project" value="UniProtKB-KW"/>
</dbReference>
<evidence type="ECO:0000256" key="4">
    <source>
        <dbReference type="ARBA" id="ARBA00008357"/>
    </source>
</evidence>
<dbReference type="InterPro" id="IPR022653">
    <property type="entry name" value="De-COase2_pyr-phos_BS"/>
</dbReference>
<dbReference type="InterPro" id="IPR041128">
    <property type="entry name" value="Arg_decarbox_C"/>
</dbReference>
<comment type="function">
    <text evidence="3">Catalyzes the biosynthesis of agmatine from arginine.</text>
</comment>
<feature type="domain" description="Arginine decarboxylase helical bundle" evidence="17">
    <location>
        <begin position="365"/>
        <end position="442"/>
    </location>
</feature>
<evidence type="ECO:0000313" key="20">
    <source>
        <dbReference type="Proteomes" id="UP000030856"/>
    </source>
</evidence>
<dbReference type="Pfam" id="PF17810">
    <property type="entry name" value="Arg_decarb_HB"/>
    <property type="match status" value="1"/>
</dbReference>